<dbReference type="Gene3D" id="3.40.50.300">
    <property type="entry name" value="P-loop containing nucleotide triphosphate hydrolases"/>
    <property type="match status" value="1"/>
</dbReference>
<keyword evidence="2" id="KW-1133">Transmembrane helix</keyword>
<dbReference type="Proteomes" id="UP001210809">
    <property type="component" value="Unassembled WGS sequence"/>
</dbReference>
<gene>
    <name evidence="4" type="ORF">PNE09_03685</name>
</gene>
<sequence length="700" mass="78864">MDEINLTDVLAECQICAKKGYDIARQQLSKTEKILDKAKVEIQNTLDKFNNSPCYFSDSTDDLQKQLVEIQKSFDKFGTEIKNDVKAKKKNLADFSITLFGRTMAGKSTLMEILTHGDGKSIGQGSQRTTKDVRTYEWNNLKITDVPGIGAFEGQQDESIAFESAKSGDLILFLMTDDAPQPKEAECFGRIIALGKPVICIINARAKLDGSSHKMKIRDIKNALDRERLDLIKKQFLDYSKILGQKWGYVPFVYTHLNAAYESQHIEDEVMSKELYRISQMDYLKKKIVDQICMHGKLYRIKSFVDLISVPLLKSIGALLEQSDSNSIQGRTIKNKKEKLEEWKDKFYPTSIKKIESFTKTIKSDLKSEVATFAEYHFDDENADKAWDKVLKEKRIEDRAKDVLADLDEQCINKIQEISREIKSELKFAFSNTNDSHIKMPKIKDLRKFTEWATTILGGGLGVGSAISLLAGAATIAGPLGWAALAVTGIGLFLSWLFGSRTSKEMKARRELEEKLSENIDKICENLNKAMTKSLKDLVNKRLISMCHELQKMVTVLFGLSNTQKVLAWQLNKGLLATNKALINESIILIGANGMQYHVDSVARIPGISILICLNPNTRFPDDVTQALTSSIGEKIHFVIYNENKRTLIAKILKDLVPYENISIENKIGVAHISVESITPELTNRVKLAQQLSELLITKN</sequence>
<feature type="coiled-coil region" evidence="1">
    <location>
        <begin position="21"/>
        <end position="48"/>
    </location>
</feature>
<evidence type="ECO:0000313" key="4">
    <source>
        <dbReference type="EMBL" id="MDB8003167.1"/>
    </source>
</evidence>
<feature type="transmembrane region" description="Helical" evidence="2">
    <location>
        <begin position="449"/>
        <end position="474"/>
    </location>
</feature>
<evidence type="ECO:0000256" key="2">
    <source>
        <dbReference type="SAM" id="Phobius"/>
    </source>
</evidence>
<keyword evidence="2" id="KW-0812">Transmembrane</keyword>
<dbReference type="InterPro" id="IPR006073">
    <property type="entry name" value="GTP-bd"/>
</dbReference>
<feature type="transmembrane region" description="Helical" evidence="2">
    <location>
        <begin position="480"/>
        <end position="499"/>
    </location>
</feature>
<name>A0AAW6D0C5_9FIRM</name>
<proteinExistence type="predicted"/>
<evidence type="ECO:0000313" key="5">
    <source>
        <dbReference type="Proteomes" id="UP001210809"/>
    </source>
</evidence>
<dbReference type="SUPFAM" id="SSF52540">
    <property type="entry name" value="P-loop containing nucleoside triphosphate hydrolases"/>
    <property type="match status" value="1"/>
</dbReference>
<dbReference type="Pfam" id="PF01926">
    <property type="entry name" value="MMR_HSR1"/>
    <property type="match status" value="1"/>
</dbReference>
<organism evidence="4 5">
    <name type="scientific">[Eubacterium] siraeum</name>
    <dbReference type="NCBI Taxonomy" id="39492"/>
    <lineage>
        <taxon>Bacteria</taxon>
        <taxon>Bacillati</taxon>
        <taxon>Bacillota</taxon>
        <taxon>Clostridia</taxon>
        <taxon>Eubacteriales</taxon>
        <taxon>Oscillospiraceae</taxon>
        <taxon>Oscillospiraceae incertae sedis</taxon>
    </lineage>
</organism>
<dbReference type="GO" id="GO:0005525">
    <property type="term" value="F:GTP binding"/>
    <property type="evidence" value="ECO:0007669"/>
    <property type="project" value="InterPro"/>
</dbReference>
<protein>
    <submittedName>
        <fullName evidence="4">50S ribosome-binding GTPase</fullName>
    </submittedName>
</protein>
<dbReference type="EMBL" id="JAQLXW010000004">
    <property type="protein sequence ID" value="MDB8003167.1"/>
    <property type="molecule type" value="Genomic_DNA"/>
</dbReference>
<dbReference type="AlphaFoldDB" id="A0AAW6D0C5"/>
<reference evidence="4" key="1">
    <citation type="submission" date="2023-01" db="EMBL/GenBank/DDBJ databases">
        <title>Human gut microbiome strain richness.</title>
        <authorList>
            <person name="Chen-Liaw A."/>
        </authorList>
    </citation>
    <scope>NUCLEOTIDE SEQUENCE</scope>
    <source>
        <strain evidence="4">1001283st1_G1_1001283B150217_161031</strain>
    </source>
</reference>
<accession>A0AAW6D0C5</accession>
<keyword evidence="2" id="KW-0472">Membrane</keyword>
<evidence type="ECO:0000259" key="3">
    <source>
        <dbReference type="Pfam" id="PF01926"/>
    </source>
</evidence>
<comment type="caution">
    <text evidence="4">The sequence shown here is derived from an EMBL/GenBank/DDBJ whole genome shotgun (WGS) entry which is preliminary data.</text>
</comment>
<feature type="domain" description="G" evidence="3">
    <location>
        <begin position="97"/>
        <end position="203"/>
    </location>
</feature>
<keyword evidence="1" id="KW-0175">Coiled coil</keyword>
<evidence type="ECO:0000256" key="1">
    <source>
        <dbReference type="SAM" id="Coils"/>
    </source>
</evidence>
<dbReference type="InterPro" id="IPR027417">
    <property type="entry name" value="P-loop_NTPase"/>
</dbReference>